<keyword evidence="3" id="KW-1185">Reference proteome</keyword>
<sequence length="92" mass="11192">MTANRRDGERLPDDEARRERHERYAAERQARIDAEWEREKTAARNAWVANGGTDASFEREWPEMKADLMRRQDAEEKERRQREFRRILRGTF</sequence>
<name>I4EIP1_9BACT</name>
<dbReference type="AlphaFoldDB" id="I4EIP1"/>
<dbReference type="RefSeq" id="WP_008478790.1">
    <property type="nucleotide sequence ID" value="NZ_CAGS01000288.1"/>
</dbReference>
<accession>I4EIP1</accession>
<reference evidence="2 3" key="1">
    <citation type="journal article" date="2012" name="ISME J.">
        <title>Nitrification expanded: discovery, physiology and genomics of a nitrite-oxidizing bacterium from the phylum Chloroflexi.</title>
        <authorList>
            <person name="Sorokin D.Y."/>
            <person name="Lucker S."/>
            <person name="Vejmelkova D."/>
            <person name="Kostrikina N.A."/>
            <person name="Kleerebezem R."/>
            <person name="Rijpstra W.I."/>
            <person name="Damste J.S."/>
            <person name="Le Paslier D."/>
            <person name="Muyzer G."/>
            <person name="Wagner M."/>
            <person name="van Loosdrecht M.C."/>
            <person name="Daims H."/>
        </authorList>
    </citation>
    <scope>NUCLEOTIDE SEQUENCE [LARGE SCALE GENOMIC DNA]</scope>
    <source>
        <strain evidence="3">none</strain>
    </source>
</reference>
<protein>
    <submittedName>
        <fullName evidence="2">Uncharacterized protein</fullName>
    </submittedName>
</protein>
<evidence type="ECO:0000256" key="1">
    <source>
        <dbReference type="SAM" id="MobiDB-lite"/>
    </source>
</evidence>
<feature type="region of interest" description="Disordered" evidence="1">
    <location>
        <begin position="1"/>
        <end position="22"/>
    </location>
</feature>
<comment type="caution">
    <text evidence="2">The sequence shown here is derived from an EMBL/GenBank/DDBJ whole genome shotgun (WGS) entry which is preliminary data.</text>
</comment>
<evidence type="ECO:0000313" key="3">
    <source>
        <dbReference type="Proteomes" id="UP000004221"/>
    </source>
</evidence>
<dbReference type="EMBL" id="CAGS01000288">
    <property type="protein sequence ID" value="CCF84553.1"/>
    <property type="molecule type" value="Genomic_DNA"/>
</dbReference>
<gene>
    <name evidence="2" type="ORF">NITHO_3580009</name>
</gene>
<dbReference type="Proteomes" id="UP000004221">
    <property type="component" value="Unassembled WGS sequence"/>
</dbReference>
<evidence type="ECO:0000313" key="2">
    <source>
        <dbReference type="EMBL" id="CCF84553.1"/>
    </source>
</evidence>
<proteinExistence type="predicted"/>
<organism evidence="2 3">
    <name type="scientific">Nitrolancea hollandica Lb</name>
    <dbReference type="NCBI Taxonomy" id="1129897"/>
    <lineage>
        <taxon>Bacteria</taxon>
        <taxon>Pseudomonadati</taxon>
        <taxon>Thermomicrobiota</taxon>
        <taxon>Thermomicrobia</taxon>
        <taxon>Sphaerobacterales</taxon>
        <taxon>Sphaerobacterineae</taxon>
        <taxon>Sphaerobacteraceae</taxon>
        <taxon>Nitrolancea</taxon>
    </lineage>
</organism>